<dbReference type="EMBL" id="CAJPDR010000114">
    <property type="protein sequence ID" value="CAF9918628.1"/>
    <property type="molecule type" value="Genomic_DNA"/>
</dbReference>
<evidence type="ECO:0000313" key="3">
    <source>
        <dbReference type="Proteomes" id="UP000664203"/>
    </source>
</evidence>
<accession>A0A8H3FAS5</accession>
<dbReference type="OrthoDB" id="10443033at2759"/>
<dbReference type="AlphaFoldDB" id="A0A8H3FAS5"/>
<keyword evidence="3" id="KW-1185">Reference proteome</keyword>
<protein>
    <submittedName>
        <fullName evidence="2">Uncharacterized protein</fullName>
    </submittedName>
</protein>
<evidence type="ECO:0000313" key="2">
    <source>
        <dbReference type="EMBL" id="CAF9918628.1"/>
    </source>
</evidence>
<name>A0A8H3FAS5_9LECA</name>
<gene>
    <name evidence="2" type="ORF">ALECFALPRED_000770</name>
</gene>
<sequence>MKFTRSKKEPKKSPEEEYAEHISSLTESELRDLHKDLKIDHYGNSTAAVINTASGVGLLSMRSTTRRYRTECMQIEAMEARMKEMGWTAHPTRYRDAVPIALGVAAGTTAGMSFGLINVEKNAKRTKDYVMKTDLFRTKELVETTKEIDAETDEAEEIEEVEIAETTTEHVVVEHGVARKQPAPAAETEEEAEVAEEVEVAESSTEPTQALGTTTEHTTTITEATSVVSAADPTTAPATHPPPSADARPATTTEPKTTMTTTTKKETLLSQVSVMNKKMRGFHNFKKDRNEDKVTTVSVSEIVAGGAQSPAVGADADADADAVVVGHGVVEKLHSPPMYASAAAQECVA</sequence>
<proteinExistence type="predicted"/>
<dbReference type="Proteomes" id="UP000664203">
    <property type="component" value="Unassembled WGS sequence"/>
</dbReference>
<feature type="compositionally biased region" description="Acidic residues" evidence="1">
    <location>
        <begin position="187"/>
        <end position="200"/>
    </location>
</feature>
<evidence type="ECO:0000256" key="1">
    <source>
        <dbReference type="SAM" id="MobiDB-lite"/>
    </source>
</evidence>
<organism evidence="2 3">
    <name type="scientific">Alectoria fallacina</name>
    <dbReference type="NCBI Taxonomy" id="1903189"/>
    <lineage>
        <taxon>Eukaryota</taxon>
        <taxon>Fungi</taxon>
        <taxon>Dikarya</taxon>
        <taxon>Ascomycota</taxon>
        <taxon>Pezizomycotina</taxon>
        <taxon>Lecanoromycetes</taxon>
        <taxon>OSLEUM clade</taxon>
        <taxon>Lecanoromycetidae</taxon>
        <taxon>Lecanorales</taxon>
        <taxon>Lecanorineae</taxon>
        <taxon>Parmeliaceae</taxon>
        <taxon>Alectoria</taxon>
    </lineage>
</organism>
<reference evidence="2" key="1">
    <citation type="submission" date="2021-03" db="EMBL/GenBank/DDBJ databases">
        <authorList>
            <person name="Tagirdzhanova G."/>
        </authorList>
    </citation>
    <scope>NUCLEOTIDE SEQUENCE</scope>
</reference>
<comment type="caution">
    <text evidence="2">The sequence shown here is derived from an EMBL/GenBank/DDBJ whole genome shotgun (WGS) entry which is preliminary data.</text>
</comment>
<feature type="compositionally biased region" description="Low complexity" evidence="1">
    <location>
        <begin position="201"/>
        <end position="238"/>
    </location>
</feature>
<feature type="region of interest" description="Disordered" evidence="1">
    <location>
        <begin position="173"/>
        <end position="262"/>
    </location>
</feature>
<feature type="compositionally biased region" description="Low complexity" evidence="1">
    <location>
        <begin position="245"/>
        <end position="262"/>
    </location>
</feature>